<sequence length="383" mass="43105">MSSSLPLTLRVHRAITEVPQGTWDGLLDDAALPFLEWAFLAALEQSGSAVPERGWHPRHLTLWRGARLVAAAPAYLRDDSDGEFVFDGAWATAAGRVGLRYYPKLVLAVPFTPATGRRVLVAPGEDRAAQEAALYGAALEYARAEGVSGVHVLFHTEEEAAGLEAAGFALRLGVQYQWRNEGYHTLEDFLGRFHAKRRHQLRRELRALEAQGITLHTLRGEALAELDPEELFRLYASTVDKYPWGRRFLTPDFFARLLASFRHRCEFVEARKEGRRIAGAFNFIGPGVLYGRYWGCFEELPFLHFNVCLYHPVQEAIAQGLRRFEPGAGGEHKLTRGFEPHFTYSAHLLLHPGLDRAVRAFLYQEQAAVRAGLPRWQAETGFK</sequence>
<comment type="caution">
    <text evidence="1">The sequence shown here is derived from an EMBL/GenBank/DDBJ whole genome shotgun (WGS) entry which is preliminary data.</text>
</comment>
<dbReference type="EMBL" id="JAXIVS010000017">
    <property type="protein sequence ID" value="MDY7232042.1"/>
    <property type="molecule type" value="Genomic_DNA"/>
</dbReference>
<dbReference type="Proteomes" id="UP001291309">
    <property type="component" value="Unassembled WGS sequence"/>
</dbReference>
<keyword evidence="1" id="KW-0808">Transferase</keyword>
<proteinExistence type="predicted"/>
<reference evidence="1 2" key="1">
    <citation type="submission" date="2023-12" db="EMBL/GenBank/DDBJ databases">
        <title>the genome sequence of Hyalangium sp. s54d21.</title>
        <authorList>
            <person name="Zhang X."/>
        </authorList>
    </citation>
    <scope>NUCLEOTIDE SEQUENCE [LARGE SCALE GENOMIC DNA]</scope>
    <source>
        <strain evidence="2">s54d21</strain>
    </source>
</reference>
<protein>
    <submittedName>
        <fullName evidence="1">GNAT family N-acetyltransferase</fullName>
        <ecNumber evidence="1">2.3.1.-</ecNumber>
    </submittedName>
</protein>
<keyword evidence="2" id="KW-1185">Reference proteome</keyword>
<dbReference type="GO" id="GO:0016746">
    <property type="term" value="F:acyltransferase activity"/>
    <property type="evidence" value="ECO:0007669"/>
    <property type="project" value="UniProtKB-KW"/>
</dbReference>
<accession>A0ABU5HFV1</accession>
<name>A0ABU5HFV1_9BACT</name>
<dbReference type="Gene3D" id="3.40.630.30">
    <property type="match status" value="1"/>
</dbReference>
<dbReference type="EC" id="2.3.1.-" evidence="1"/>
<evidence type="ECO:0000313" key="1">
    <source>
        <dbReference type="EMBL" id="MDY7232042.1"/>
    </source>
</evidence>
<dbReference type="SUPFAM" id="SSF55729">
    <property type="entry name" value="Acyl-CoA N-acyltransferases (Nat)"/>
    <property type="match status" value="1"/>
</dbReference>
<dbReference type="Pfam" id="PF04339">
    <property type="entry name" value="FemAB_like"/>
    <property type="match status" value="1"/>
</dbReference>
<dbReference type="PANTHER" id="PTHR47017:SF1">
    <property type="entry name" value="ACYL-COA"/>
    <property type="match status" value="1"/>
</dbReference>
<evidence type="ECO:0000313" key="2">
    <source>
        <dbReference type="Proteomes" id="UP001291309"/>
    </source>
</evidence>
<organism evidence="1 2">
    <name type="scientific">Hyalangium rubrum</name>
    <dbReference type="NCBI Taxonomy" id="3103134"/>
    <lineage>
        <taxon>Bacteria</taxon>
        <taxon>Pseudomonadati</taxon>
        <taxon>Myxococcota</taxon>
        <taxon>Myxococcia</taxon>
        <taxon>Myxococcales</taxon>
        <taxon>Cystobacterineae</taxon>
        <taxon>Archangiaceae</taxon>
        <taxon>Hyalangium</taxon>
    </lineage>
</organism>
<dbReference type="PANTHER" id="PTHR47017">
    <property type="entry name" value="ACYL-COA"/>
    <property type="match status" value="1"/>
</dbReference>
<dbReference type="RefSeq" id="WP_321550755.1">
    <property type="nucleotide sequence ID" value="NZ_JAXIVS010000017.1"/>
</dbReference>
<dbReference type="InterPro" id="IPR016181">
    <property type="entry name" value="Acyl_CoA_acyltransferase"/>
</dbReference>
<gene>
    <name evidence="1" type="ORF">SYV04_36980</name>
</gene>
<dbReference type="InterPro" id="IPR007434">
    <property type="entry name" value="FemAB-like"/>
</dbReference>
<keyword evidence="1" id="KW-0012">Acyltransferase</keyword>